<keyword evidence="9" id="KW-1185">Reference proteome</keyword>
<evidence type="ECO:0000259" key="7">
    <source>
        <dbReference type="Pfam" id="PF00909"/>
    </source>
</evidence>
<keyword evidence="4 6" id="KW-1133">Transmembrane helix</keyword>
<feature type="transmembrane region" description="Helical" evidence="6">
    <location>
        <begin position="249"/>
        <end position="273"/>
    </location>
</feature>
<feature type="domain" description="Ammonium transporter AmtB-like" evidence="7">
    <location>
        <begin position="51"/>
        <end position="425"/>
    </location>
</feature>
<dbReference type="InParanoid" id="A0A0G4H0T5"/>
<evidence type="ECO:0000256" key="3">
    <source>
        <dbReference type="ARBA" id="ARBA00022692"/>
    </source>
</evidence>
<evidence type="ECO:0000313" key="8">
    <source>
        <dbReference type="EMBL" id="CEM37185.1"/>
    </source>
</evidence>
<dbReference type="InterPro" id="IPR024041">
    <property type="entry name" value="NH4_transpt_AmtB-like_dom"/>
</dbReference>
<dbReference type="GO" id="GO:0008519">
    <property type="term" value="F:ammonium channel activity"/>
    <property type="evidence" value="ECO:0007669"/>
    <property type="project" value="InterPro"/>
</dbReference>
<accession>A0A0G4H0T5</accession>
<name>A0A0G4H0T5_VITBC</name>
<dbReference type="InterPro" id="IPR002229">
    <property type="entry name" value="RhesusRHD"/>
</dbReference>
<dbReference type="PRINTS" id="PR00342">
    <property type="entry name" value="RHESUSRHD"/>
</dbReference>
<dbReference type="AlphaFoldDB" id="A0A0G4H0T5"/>
<feature type="transmembrane region" description="Helical" evidence="6">
    <location>
        <begin position="372"/>
        <end position="393"/>
    </location>
</feature>
<dbReference type="InterPro" id="IPR029020">
    <property type="entry name" value="Ammonium/urea_transptr"/>
</dbReference>
<evidence type="ECO:0000313" key="9">
    <source>
        <dbReference type="Proteomes" id="UP000041254"/>
    </source>
</evidence>
<keyword evidence="5 6" id="KW-0472">Membrane</keyword>
<organism evidence="8 9">
    <name type="scientific">Vitrella brassicaformis (strain CCMP3155)</name>
    <dbReference type="NCBI Taxonomy" id="1169540"/>
    <lineage>
        <taxon>Eukaryota</taxon>
        <taxon>Sar</taxon>
        <taxon>Alveolata</taxon>
        <taxon>Colpodellida</taxon>
        <taxon>Vitrellaceae</taxon>
        <taxon>Vitrella</taxon>
    </lineage>
</organism>
<dbReference type="Pfam" id="PF00909">
    <property type="entry name" value="Ammonium_transp"/>
    <property type="match status" value="1"/>
</dbReference>
<dbReference type="OMA" id="DNIYWEV"/>
<evidence type="ECO:0000256" key="1">
    <source>
        <dbReference type="ARBA" id="ARBA00004141"/>
    </source>
</evidence>
<feature type="transmembrane region" description="Helical" evidence="6">
    <location>
        <begin position="339"/>
        <end position="360"/>
    </location>
</feature>
<dbReference type="Gene3D" id="1.10.3430.10">
    <property type="entry name" value="Ammonium transporter AmtB like domains"/>
    <property type="match status" value="1"/>
</dbReference>
<dbReference type="GO" id="GO:0097272">
    <property type="term" value="P:ammonium homeostasis"/>
    <property type="evidence" value="ECO:0007669"/>
    <property type="project" value="TreeGrafter"/>
</dbReference>
<evidence type="ECO:0000256" key="2">
    <source>
        <dbReference type="ARBA" id="ARBA00011036"/>
    </source>
</evidence>
<evidence type="ECO:0000256" key="4">
    <source>
        <dbReference type="ARBA" id="ARBA00022989"/>
    </source>
</evidence>
<feature type="transmembrane region" description="Helical" evidence="6">
    <location>
        <begin position="115"/>
        <end position="136"/>
    </location>
</feature>
<feature type="transmembrane region" description="Helical" evidence="6">
    <location>
        <begin position="84"/>
        <end position="103"/>
    </location>
</feature>
<comment type="subcellular location">
    <subcellularLocation>
        <location evidence="1">Membrane</location>
        <topology evidence="1">Multi-pass membrane protein</topology>
    </subcellularLocation>
</comment>
<dbReference type="Proteomes" id="UP000041254">
    <property type="component" value="Unassembled WGS sequence"/>
</dbReference>
<feature type="transmembrane region" description="Helical" evidence="6">
    <location>
        <begin position="405"/>
        <end position="426"/>
    </location>
</feature>
<gene>
    <name evidence="8" type="ORF">Vbra_6463</name>
</gene>
<proteinExistence type="inferred from homology"/>
<feature type="transmembrane region" description="Helical" evidence="6">
    <location>
        <begin position="279"/>
        <end position="300"/>
    </location>
</feature>
<reference evidence="8 9" key="1">
    <citation type="submission" date="2014-11" db="EMBL/GenBank/DDBJ databases">
        <authorList>
            <person name="Zhu J."/>
            <person name="Qi W."/>
            <person name="Song R."/>
        </authorList>
    </citation>
    <scope>NUCLEOTIDE SEQUENCE [LARGE SCALE GENOMIC DNA]</scope>
</reference>
<dbReference type="OrthoDB" id="447383at2759"/>
<feature type="transmembrane region" description="Helical" evidence="6">
    <location>
        <begin position="47"/>
        <end position="64"/>
    </location>
</feature>
<evidence type="ECO:0000256" key="6">
    <source>
        <dbReference type="SAM" id="Phobius"/>
    </source>
</evidence>
<keyword evidence="3 6" id="KW-0812">Transmembrane</keyword>
<comment type="similarity">
    <text evidence="2">Belongs to the ammonium transporter (TC 2.A.49) family. Rh subfamily.</text>
</comment>
<protein>
    <recommendedName>
        <fullName evidence="7">Ammonium transporter AmtB-like domain-containing protein</fullName>
    </recommendedName>
</protein>
<dbReference type="PANTHER" id="PTHR11730:SF60">
    <property type="entry name" value="RH50, ISOFORM D"/>
    <property type="match status" value="1"/>
</dbReference>
<sequence length="483" mass="50731">MRAKPIRCILLQAPVDCKVVAYVDLSTGPGAAGAAAMSASIGRSYRFTLAFLIIQGALIALYAVGSTTTLKTKPDTHLTDDYALYQDVHVMIFIGFGFLMAFLRRYGFSAVGFNYMIAALAIEWAMLVVGYSKQLIPSASDEASFPTKVVISVQQLVQGDFAAAAVLISFGALLGKTGPLQLMFLTLFECVAYAVNLRLLDLLGVSDVGGSLGIHAFGCYFGLAASAILSPREVLAEQPDNASSYFSDLFAMIGSVFLWIFWPSFVAIPVHGAAREMCILHTVLAIASSCLTAMAVSMSIRPEKEMKKLSMVDVQNATLAGGVAVGIVANFPIHPWGAMVVGSLAGILSVVGIAFISPAMERYLGLHDTCGVHNLHGMPALLGAVISVIVASLTSDTPSAVTQLLGIVVMLGVAITAGLITGLLVLKADAVPPSKLFLDDMHWETPEPALPEGFVEAPGTGGMAKSVVVPIGTDDKNEPLLAS</sequence>
<dbReference type="SUPFAM" id="SSF111352">
    <property type="entry name" value="Ammonium transporter"/>
    <property type="match status" value="1"/>
</dbReference>
<dbReference type="PANTHER" id="PTHR11730">
    <property type="entry name" value="AMMONIUM TRANSPORTER"/>
    <property type="match status" value="1"/>
</dbReference>
<dbReference type="VEuPathDB" id="CryptoDB:Vbra_6463"/>
<dbReference type="GO" id="GO:0005886">
    <property type="term" value="C:plasma membrane"/>
    <property type="evidence" value="ECO:0007669"/>
    <property type="project" value="InterPro"/>
</dbReference>
<evidence type="ECO:0000256" key="5">
    <source>
        <dbReference type="ARBA" id="ARBA00023136"/>
    </source>
</evidence>
<dbReference type="EMBL" id="CDMY01000929">
    <property type="protein sequence ID" value="CEM37185.1"/>
    <property type="molecule type" value="Genomic_DNA"/>
</dbReference>
<feature type="transmembrane region" description="Helical" evidence="6">
    <location>
        <begin position="212"/>
        <end position="229"/>
    </location>
</feature>